<gene>
    <name evidence="1" type="ORF">DB30_05503</name>
</gene>
<proteinExistence type="predicted"/>
<dbReference type="PANTHER" id="PTHR42923:SF39">
    <property type="entry name" value="AMINO OXIDASE"/>
    <property type="match status" value="1"/>
</dbReference>
<evidence type="ECO:0000313" key="2">
    <source>
        <dbReference type="Proteomes" id="UP000031599"/>
    </source>
</evidence>
<dbReference type="PROSITE" id="PS51257">
    <property type="entry name" value="PROKAR_LIPOPROTEIN"/>
    <property type="match status" value="1"/>
</dbReference>
<evidence type="ECO:0000313" key="1">
    <source>
        <dbReference type="EMBL" id="KIG15480.1"/>
    </source>
</evidence>
<comment type="caution">
    <text evidence="1">The sequence shown here is derived from an EMBL/GenBank/DDBJ whole genome shotgun (WGS) entry which is preliminary data.</text>
</comment>
<accession>A0A0C2D0V9</accession>
<dbReference type="InterPro" id="IPR006311">
    <property type="entry name" value="TAT_signal"/>
</dbReference>
<dbReference type="AlphaFoldDB" id="A0A0C2D0V9"/>
<reference evidence="1 2" key="1">
    <citation type="submission" date="2014-12" db="EMBL/GenBank/DDBJ databases">
        <title>Genome assembly of Enhygromyxa salina DSM 15201.</title>
        <authorList>
            <person name="Sharma G."/>
            <person name="Subramanian S."/>
        </authorList>
    </citation>
    <scope>NUCLEOTIDE SEQUENCE [LARGE SCALE GENOMIC DNA]</scope>
    <source>
        <strain evidence="1 2">DSM 15201</strain>
    </source>
</reference>
<dbReference type="InterPro" id="IPR050464">
    <property type="entry name" value="Zeta_carotene_desat/Oxidored"/>
</dbReference>
<dbReference type="Pfam" id="PF13450">
    <property type="entry name" value="NAD_binding_8"/>
    <property type="match status" value="1"/>
</dbReference>
<dbReference type="EMBL" id="JMCC02000052">
    <property type="protein sequence ID" value="KIG15480.1"/>
    <property type="molecule type" value="Genomic_DNA"/>
</dbReference>
<evidence type="ECO:0008006" key="3">
    <source>
        <dbReference type="Google" id="ProtNLM"/>
    </source>
</evidence>
<dbReference type="PROSITE" id="PS51318">
    <property type="entry name" value="TAT"/>
    <property type="match status" value="1"/>
</dbReference>
<dbReference type="Gene3D" id="3.50.50.60">
    <property type="entry name" value="FAD/NAD(P)-binding domain"/>
    <property type="match status" value="2"/>
</dbReference>
<dbReference type="PANTHER" id="PTHR42923">
    <property type="entry name" value="PROTOPORPHYRINOGEN OXIDASE"/>
    <property type="match status" value="1"/>
</dbReference>
<dbReference type="Proteomes" id="UP000031599">
    <property type="component" value="Unassembled WGS sequence"/>
</dbReference>
<dbReference type="InterPro" id="IPR036188">
    <property type="entry name" value="FAD/NAD-bd_sf"/>
</dbReference>
<dbReference type="SUPFAM" id="SSF51905">
    <property type="entry name" value="FAD/NAD(P)-binding domain"/>
    <property type="match status" value="1"/>
</dbReference>
<dbReference type="GO" id="GO:0016491">
    <property type="term" value="F:oxidoreductase activity"/>
    <property type="evidence" value="ECO:0007669"/>
    <property type="project" value="TreeGrafter"/>
</dbReference>
<dbReference type="RefSeq" id="WP_052551474.1">
    <property type="nucleotide sequence ID" value="NZ_JMCC02000052.1"/>
</dbReference>
<name>A0A0C2D0V9_9BACT</name>
<dbReference type="Gene3D" id="3.90.660.20">
    <property type="entry name" value="Protoporphyrinogen oxidase, mitochondrial, domain 2"/>
    <property type="match status" value="1"/>
</dbReference>
<sequence>MSLSRRKLLGASGLSALALGCNRDRAAPAAAPEFTGQSPERGHLLRSAALLDAPIDARLRTGVVIVGGGAAGFSAAWRLQKLGFNDFTMLELEAEIGGTARSGALPRSAHPMGAHYLPAPPRECSELLELLTDLGLLVGYEHDGTPEYRSTAICAAPEERHFHAGTWHPGLYPGDGETPEQAQQWERFWERLRELDRARDANGELLFRLPVRRSAAGLRGLDRISIAQWLDAQGFDSWRLRWYVDYACRDDYGCTLDQTSAFAALHHFLARGLEDTREEPLLTWPGGNGELLASMRARLELGERLKTDHIVYAIDPERGQLRVRDLAAERTIMIEAQAILWAAPRFVLRHVLPRDRDPLATNAMTYAPWLVANLELREAPGGVGAELAWDNVPVIQDPAARNLGYVLATHQEGRDRAIEAGAVITYYQPLVAHDPAGLAKHRAHLLASDAGVLSEQVLGALEHMHPGIRRHLGAIHIHRWGHAMIRPTPGHLFGGSLDVARAPIGCVRACASDVGGLPLFEEAFYAAIEGADWALDRIGRA</sequence>
<organism evidence="1 2">
    <name type="scientific">Enhygromyxa salina</name>
    <dbReference type="NCBI Taxonomy" id="215803"/>
    <lineage>
        <taxon>Bacteria</taxon>
        <taxon>Pseudomonadati</taxon>
        <taxon>Myxococcota</taxon>
        <taxon>Polyangia</taxon>
        <taxon>Nannocystales</taxon>
        <taxon>Nannocystaceae</taxon>
        <taxon>Enhygromyxa</taxon>
    </lineage>
</organism>
<protein>
    <recommendedName>
        <fullName evidence="3">Protoporphyrinogen oxidase</fullName>
    </recommendedName>
</protein>